<evidence type="ECO:0000313" key="5">
    <source>
        <dbReference type="Proteomes" id="UP000309676"/>
    </source>
</evidence>
<comment type="caution">
    <text evidence="4">The sequence shown here is derived from an EMBL/GenBank/DDBJ whole genome shotgun (WGS) entry which is preliminary data.</text>
</comment>
<dbReference type="RefSeq" id="WP_138191348.1">
    <property type="nucleotide sequence ID" value="NZ_VCIW01000001.1"/>
</dbReference>
<dbReference type="Pfam" id="PF01301">
    <property type="entry name" value="Glyco_hydro_35"/>
    <property type="match status" value="1"/>
</dbReference>
<evidence type="ECO:0000313" key="4">
    <source>
        <dbReference type="EMBL" id="TLS53838.1"/>
    </source>
</evidence>
<feature type="domain" description="Glycoside hydrolase 35 catalytic" evidence="3">
    <location>
        <begin position="17"/>
        <end position="318"/>
    </location>
</feature>
<name>A0A5R9GK54_9BACL</name>
<dbReference type="PRINTS" id="PR00742">
    <property type="entry name" value="GLHYDRLASE35"/>
</dbReference>
<protein>
    <recommendedName>
        <fullName evidence="3">Glycoside hydrolase 35 catalytic domain-containing protein</fullName>
    </recommendedName>
</protein>
<dbReference type="GO" id="GO:0004553">
    <property type="term" value="F:hydrolase activity, hydrolyzing O-glycosyl compounds"/>
    <property type="evidence" value="ECO:0007669"/>
    <property type="project" value="InterPro"/>
</dbReference>
<dbReference type="PANTHER" id="PTHR23421">
    <property type="entry name" value="BETA-GALACTOSIDASE RELATED"/>
    <property type="match status" value="1"/>
</dbReference>
<dbReference type="InterPro" id="IPR008979">
    <property type="entry name" value="Galactose-bd-like_sf"/>
</dbReference>
<proteinExistence type="inferred from homology"/>
<dbReference type="Proteomes" id="UP000309676">
    <property type="component" value="Unassembled WGS sequence"/>
</dbReference>
<evidence type="ECO:0000259" key="3">
    <source>
        <dbReference type="Pfam" id="PF01301"/>
    </source>
</evidence>
<dbReference type="Gene3D" id="3.20.20.80">
    <property type="entry name" value="Glycosidases"/>
    <property type="match status" value="1"/>
</dbReference>
<evidence type="ECO:0000256" key="2">
    <source>
        <dbReference type="RuleBase" id="RU003679"/>
    </source>
</evidence>
<comment type="similarity">
    <text evidence="1 2">Belongs to the glycosyl hydrolase 35 family.</text>
</comment>
<dbReference type="InterPro" id="IPR001944">
    <property type="entry name" value="Glycoside_Hdrlase_35"/>
</dbReference>
<dbReference type="OrthoDB" id="9813184at2"/>
<dbReference type="AlphaFoldDB" id="A0A5R9GK54"/>
<reference evidence="4 5" key="1">
    <citation type="submission" date="2019-05" db="EMBL/GenBank/DDBJ databases">
        <authorList>
            <person name="Narsing Rao M.P."/>
            <person name="Li W.J."/>
        </authorList>
    </citation>
    <scope>NUCLEOTIDE SEQUENCE [LARGE SCALE GENOMIC DNA]</scope>
    <source>
        <strain evidence="4 5">SYSU_K30003</strain>
    </source>
</reference>
<keyword evidence="5" id="KW-1185">Reference proteome</keyword>
<dbReference type="EMBL" id="VCIW01000001">
    <property type="protein sequence ID" value="TLS53838.1"/>
    <property type="molecule type" value="Genomic_DNA"/>
</dbReference>
<dbReference type="SUPFAM" id="SSF49785">
    <property type="entry name" value="Galactose-binding domain-like"/>
    <property type="match status" value="1"/>
</dbReference>
<dbReference type="InterPro" id="IPR017853">
    <property type="entry name" value="GH"/>
</dbReference>
<dbReference type="GO" id="GO:0005975">
    <property type="term" value="P:carbohydrate metabolic process"/>
    <property type="evidence" value="ECO:0007669"/>
    <property type="project" value="InterPro"/>
</dbReference>
<dbReference type="Gene3D" id="2.60.120.260">
    <property type="entry name" value="Galactose-binding domain-like"/>
    <property type="match status" value="1"/>
</dbReference>
<sequence>MTILTSSSVALSSTAIRIDGESKIVLCASLFYFRIPSELWQERLQQIKSCGYTCIDVYFPWNFHELAEGAWDFSGERDVEKFLRLAADAGLQIVARPGPYICSEWDGGALPAYLYPMEDVKLRDNNPGFLRHVARWFDRIMPLLARYQLGGTEQGTVICVQLDNELDFFGCADPAGYIAALRDMALSHGITVPLIACAGQGGLAAASGFAEGVVPTCNFYPRDRDPDLDAKVLAYRAELAEMGLPLMVTETNRSHFLLRRLLAGGAKLLGPYLQVSGTNFGFTNATNNWGKPLAFLASDYDFGGMISPDGILRPEAYEARLLSRLIAAYGAPLAEAVPGAGSPPAALIAHRGTASGPNELRLQGGGSLLFVANTGEGTAELELTRTGAEEGARLWLMQDRCIALPYRIPLAHWELEGTLLYATAELFDIRTVDGKTEMLFHTEGSAEIAIALEGAVRVEAEGIAVNQLADFVRMSFDDSGSGACRFHLTNGHVLEILTMSREIALQSGIAIADETRTTATAESLPLAARWSEASIDPTLPMTAVGQRSVSQADYLEKFGIYRGYAWYEAEWKEAAKGAIGLLLHKAGDVVSLYDGPNYLGTLTPGGASAYIPLERPLIGKQIMARTEIWGHSNFDDARLPALRIGGMRGLRGLTAVTGVRDLNGNWRYAPADPANLAERPDEVFDAPVSRPIVEFGGWLSAQRFSREWFARSFTASEGSDAWVLHFEGLDGVATVFVNGRMAGAAQPLDPFVDITPFVLAGEAVELAVLLERHLGRPAGRVHLLEGSEAAEWRLSGAEESELLAHALRAKPSSVAAALPIALQPGAVAWVYGSLPLQLRAGRGLRISVEGSFAKATVFLDGRLVARIWTQGGASRPHVTGGSQDSFFVPGAWLTDEAELLLLLEAIDVARPAELRELRFKQL</sequence>
<evidence type="ECO:0000256" key="1">
    <source>
        <dbReference type="ARBA" id="ARBA00009809"/>
    </source>
</evidence>
<gene>
    <name evidence="4" type="ORF">FE782_00305</name>
</gene>
<dbReference type="SUPFAM" id="SSF51445">
    <property type="entry name" value="(Trans)glycosidases"/>
    <property type="match status" value="1"/>
</dbReference>
<accession>A0A5R9GK54</accession>
<dbReference type="InterPro" id="IPR031330">
    <property type="entry name" value="Gly_Hdrlase_35_cat"/>
</dbReference>
<organism evidence="4 5">
    <name type="scientific">Paenibacillus antri</name>
    <dbReference type="NCBI Taxonomy" id="2582848"/>
    <lineage>
        <taxon>Bacteria</taxon>
        <taxon>Bacillati</taxon>
        <taxon>Bacillota</taxon>
        <taxon>Bacilli</taxon>
        <taxon>Bacillales</taxon>
        <taxon>Paenibacillaceae</taxon>
        <taxon>Paenibacillus</taxon>
    </lineage>
</organism>